<dbReference type="AlphaFoldDB" id="A0A261FBJ4"/>
<evidence type="ECO:0000256" key="2">
    <source>
        <dbReference type="ARBA" id="ARBA00022898"/>
    </source>
</evidence>
<dbReference type="InterPro" id="IPR029066">
    <property type="entry name" value="PLP-binding_barrel"/>
</dbReference>
<dbReference type="EMBL" id="MWWU01000002">
    <property type="protein sequence ID" value="OZG56405.1"/>
    <property type="molecule type" value="Genomic_DNA"/>
</dbReference>
<keyword evidence="2 4" id="KW-0663">Pyridoxal phosphate</keyword>
<dbReference type="GO" id="GO:0008784">
    <property type="term" value="F:alanine racemase activity"/>
    <property type="evidence" value="ECO:0007669"/>
    <property type="project" value="InterPro"/>
</dbReference>
<dbReference type="PANTHER" id="PTHR30511">
    <property type="entry name" value="ALANINE RACEMASE"/>
    <property type="match status" value="1"/>
</dbReference>
<dbReference type="Gene3D" id="3.20.20.10">
    <property type="entry name" value="Alanine racemase"/>
    <property type="match status" value="1"/>
</dbReference>
<evidence type="ECO:0000313" key="8">
    <source>
        <dbReference type="Proteomes" id="UP000228976"/>
    </source>
</evidence>
<dbReference type="PROSITE" id="PS00395">
    <property type="entry name" value="ALANINE_RACEMASE"/>
    <property type="match status" value="1"/>
</dbReference>
<feature type="modified residue" description="N6-(pyridoxal phosphate)lysine" evidence="4">
    <location>
        <position position="83"/>
    </location>
</feature>
<evidence type="ECO:0000259" key="6">
    <source>
        <dbReference type="SMART" id="SM01005"/>
    </source>
</evidence>
<dbReference type="GO" id="GO:0005829">
    <property type="term" value="C:cytosol"/>
    <property type="evidence" value="ECO:0007669"/>
    <property type="project" value="TreeGrafter"/>
</dbReference>
<accession>A0A261FBJ4</accession>
<dbReference type="SUPFAM" id="SSF51419">
    <property type="entry name" value="PLP-binding barrel"/>
    <property type="match status" value="1"/>
</dbReference>
<protein>
    <submittedName>
        <fullName evidence="7">Alanine racemase</fullName>
    </submittedName>
</protein>
<feature type="binding site" evidence="5">
    <location>
        <position position="400"/>
    </location>
    <ligand>
        <name>substrate</name>
    </ligand>
</feature>
<dbReference type="CDD" id="cd00430">
    <property type="entry name" value="PLPDE_III_AR"/>
    <property type="match status" value="1"/>
</dbReference>
<evidence type="ECO:0000256" key="5">
    <source>
        <dbReference type="PIRSR" id="PIRSR600821-52"/>
    </source>
</evidence>
<dbReference type="RefSeq" id="WP_244569617.1">
    <property type="nucleotide sequence ID" value="NZ_JACBYZ010000001.1"/>
</dbReference>
<evidence type="ECO:0000256" key="1">
    <source>
        <dbReference type="ARBA" id="ARBA00001933"/>
    </source>
</evidence>
<feature type="domain" description="Alanine racemase C-terminal" evidence="6">
    <location>
        <begin position="309"/>
        <end position="485"/>
    </location>
</feature>
<dbReference type="PANTHER" id="PTHR30511:SF0">
    <property type="entry name" value="ALANINE RACEMASE, CATABOLIC-RELATED"/>
    <property type="match status" value="1"/>
</dbReference>
<dbReference type="PRINTS" id="PR00992">
    <property type="entry name" value="ALARACEMASE"/>
</dbReference>
<dbReference type="GO" id="GO:0030170">
    <property type="term" value="F:pyridoxal phosphate binding"/>
    <property type="evidence" value="ECO:0007669"/>
    <property type="project" value="TreeGrafter"/>
</dbReference>
<evidence type="ECO:0000256" key="4">
    <source>
        <dbReference type="PIRSR" id="PIRSR600821-50"/>
    </source>
</evidence>
<dbReference type="Proteomes" id="UP000228976">
    <property type="component" value="Unassembled WGS sequence"/>
</dbReference>
<dbReference type="SUPFAM" id="SSF50621">
    <property type="entry name" value="Alanine racemase C-terminal domain-like"/>
    <property type="match status" value="1"/>
</dbReference>
<evidence type="ECO:0000256" key="3">
    <source>
        <dbReference type="ARBA" id="ARBA00023235"/>
    </source>
</evidence>
<dbReference type="SMART" id="SM01005">
    <property type="entry name" value="Ala_racemase_C"/>
    <property type="match status" value="1"/>
</dbReference>
<dbReference type="InterPro" id="IPR000821">
    <property type="entry name" value="Ala_racemase"/>
</dbReference>
<proteinExistence type="predicted"/>
<dbReference type="Pfam" id="PF00842">
    <property type="entry name" value="Ala_racemase_C"/>
    <property type="match status" value="1"/>
</dbReference>
<comment type="cofactor">
    <cofactor evidence="1 4">
        <name>pyridoxal 5'-phosphate</name>
        <dbReference type="ChEBI" id="CHEBI:597326"/>
    </cofactor>
</comment>
<keyword evidence="3" id="KW-0413">Isomerase</keyword>
<dbReference type="Gene3D" id="2.40.37.10">
    <property type="entry name" value="Lyase, Ornithine Decarboxylase, Chain A, domain 1"/>
    <property type="match status" value="1"/>
</dbReference>
<dbReference type="InterPro" id="IPR009006">
    <property type="entry name" value="Ala_racemase/Decarboxylase_C"/>
</dbReference>
<dbReference type="InterPro" id="IPR020622">
    <property type="entry name" value="Ala_racemase_pyridoxalP-BS"/>
</dbReference>
<dbReference type="GO" id="GO:0009252">
    <property type="term" value="P:peptidoglycan biosynthetic process"/>
    <property type="evidence" value="ECO:0007669"/>
    <property type="project" value="TreeGrafter"/>
</dbReference>
<comment type="caution">
    <text evidence="7">The sequence shown here is derived from an EMBL/GenBank/DDBJ whole genome shotgun (WGS) entry which is preliminary data.</text>
</comment>
<sequence length="508" mass="55086">MRTQQAQDSGDTDSFMHEEMHSDNLSHTFHGERALDFSPVDNPYPQATTRYPAQIIVDLAAIRDNVRSLRERNNNAQVLTVIKANGYGHGFLPTALAALAGGSTWFGAAQPHDLLILREAGIGADRAHMITWMWTATEDLAAIARADIDFSVSTLSQIRQLAQLAHEIGQRVRIHVACDTGFGRNGFTPQALPEALDLLKKLASTDPADEVADKPLLLVGQFSHLAVADAPDDPLSVASTDEQINTYQWFSEQLDQVGLTPSVRHLANTAASLTRPEISLDMVRPGIGIYGYSADPAMGLGLAYGLKPALRLQAQLATVRTLPANHAIGYGRTYITQHESLLAIVPVGYSDGIPRSASGFNERGWQHTEHQGGPVLLGTVRLRNGSEAGVIAHVAGRVCMDQFMLALSAETVEIRDHSGNLVELSASDYQSLISQIREGDTVLLFGPGRGSEYGEPNLEEWAASANTITYEILTRLGSRFPRIYENAREVLTDADLAMLEHAGIALGK</sequence>
<dbReference type="InterPro" id="IPR001608">
    <property type="entry name" value="Ala_racemase_N"/>
</dbReference>
<name>A0A261FBJ4_9BIFI</name>
<dbReference type="NCBIfam" id="TIGR00492">
    <property type="entry name" value="alr"/>
    <property type="match status" value="1"/>
</dbReference>
<dbReference type="InterPro" id="IPR011079">
    <property type="entry name" value="Ala_racemase_C"/>
</dbReference>
<gene>
    <name evidence="7" type="ORF">AEAE_0893</name>
</gene>
<keyword evidence="8" id="KW-1185">Reference proteome</keyword>
<feature type="binding site" evidence="5">
    <location>
        <position position="184"/>
    </location>
    <ligand>
        <name>substrate</name>
    </ligand>
</feature>
<organism evidence="7 8">
    <name type="scientific">Aeriscardovia aeriphila</name>
    <dbReference type="NCBI Taxonomy" id="218139"/>
    <lineage>
        <taxon>Bacteria</taxon>
        <taxon>Bacillati</taxon>
        <taxon>Actinomycetota</taxon>
        <taxon>Actinomycetes</taxon>
        <taxon>Bifidobacteriales</taxon>
        <taxon>Bifidobacteriaceae</taxon>
        <taxon>Aeriscardovia</taxon>
    </lineage>
</organism>
<evidence type="ECO:0000313" key="7">
    <source>
        <dbReference type="EMBL" id="OZG56405.1"/>
    </source>
</evidence>
<dbReference type="Pfam" id="PF01168">
    <property type="entry name" value="Ala_racemase_N"/>
    <property type="match status" value="1"/>
</dbReference>
<dbReference type="GO" id="GO:0030632">
    <property type="term" value="P:D-alanine biosynthetic process"/>
    <property type="evidence" value="ECO:0007669"/>
    <property type="project" value="TreeGrafter"/>
</dbReference>
<reference evidence="7 8" key="1">
    <citation type="journal article" date="2017" name="BMC Genomics">
        <title>Comparative genomic and phylogenomic analyses of the Bifidobacteriaceae family.</title>
        <authorList>
            <person name="Lugli G.A."/>
            <person name="Milani C."/>
            <person name="Turroni F."/>
            <person name="Duranti S."/>
            <person name="Mancabelli L."/>
            <person name="Mangifesta M."/>
            <person name="Ferrario C."/>
            <person name="Modesto M."/>
            <person name="Mattarelli P."/>
            <person name="Jiri K."/>
            <person name="van Sinderen D."/>
            <person name="Ventura M."/>
        </authorList>
    </citation>
    <scope>NUCLEOTIDE SEQUENCE [LARGE SCALE GENOMIC DNA]</scope>
    <source>
        <strain evidence="7 8">LMG 21773</strain>
    </source>
</reference>